<dbReference type="AlphaFoldDB" id="A0AA91VE65"/>
<feature type="transmembrane region" description="Helical" evidence="1">
    <location>
        <begin position="94"/>
        <end position="112"/>
    </location>
</feature>
<organism evidence="2 3">
    <name type="scientific">Bacillus pseudomycoides</name>
    <dbReference type="NCBI Taxonomy" id="64104"/>
    <lineage>
        <taxon>Bacteria</taxon>
        <taxon>Bacillati</taxon>
        <taxon>Bacillota</taxon>
        <taxon>Bacilli</taxon>
        <taxon>Bacillales</taxon>
        <taxon>Bacillaceae</taxon>
        <taxon>Bacillus</taxon>
        <taxon>Bacillus cereus group</taxon>
    </lineage>
</organism>
<reference evidence="2 3" key="1">
    <citation type="submission" date="2017-09" db="EMBL/GenBank/DDBJ databases">
        <title>Large-scale bioinformatics analysis of Bacillus genomes uncovers conserved roles of natural products in bacterial physiology.</title>
        <authorList>
            <consortium name="Agbiome Team Llc"/>
            <person name="Bleich R.M."/>
            <person name="Grubbs K.J."/>
            <person name="Santa Maria K.C."/>
            <person name="Allen S.E."/>
            <person name="Farag S."/>
            <person name="Shank E.A."/>
            <person name="Bowers A."/>
        </authorList>
    </citation>
    <scope>NUCLEOTIDE SEQUENCE [LARGE SCALE GENOMIC DNA]</scope>
    <source>
        <strain evidence="2 3">AFS092012</strain>
    </source>
</reference>
<keyword evidence="1" id="KW-0812">Transmembrane</keyword>
<dbReference type="RefSeq" id="WP_097897958.1">
    <property type="nucleotide sequence ID" value="NZ_NVOR01000034.1"/>
</dbReference>
<comment type="caution">
    <text evidence="2">The sequence shown here is derived from an EMBL/GenBank/DDBJ whole genome shotgun (WGS) entry which is preliminary data.</text>
</comment>
<feature type="transmembrane region" description="Helical" evidence="1">
    <location>
        <begin position="33"/>
        <end position="49"/>
    </location>
</feature>
<feature type="transmembrane region" description="Helical" evidence="1">
    <location>
        <begin position="56"/>
        <end position="74"/>
    </location>
</feature>
<dbReference type="Proteomes" id="UP000221020">
    <property type="component" value="Unassembled WGS sequence"/>
</dbReference>
<name>A0AA91VE65_9BACI</name>
<accession>A0AA91VE65</accession>
<protein>
    <submittedName>
        <fullName evidence="2">Uncharacterized protein</fullName>
    </submittedName>
</protein>
<evidence type="ECO:0000313" key="3">
    <source>
        <dbReference type="Proteomes" id="UP000221020"/>
    </source>
</evidence>
<keyword evidence="1" id="KW-1133">Transmembrane helix</keyword>
<sequence length="125" mass="14175">MRKIGISILIVCLYCFPFVYFSMHQDFANRSMLGYLIMIVATSLLAFLGQLLSNSIPLIIGNIVSVIISFYFIGRMEDTIGIGWDAGYFKPFSPSQLLVVVSFLNLIPQFFAMKLGNRYKNKVKD</sequence>
<proteinExistence type="predicted"/>
<evidence type="ECO:0000313" key="2">
    <source>
        <dbReference type="EMBL" id="PED82475.1"/>
    </source>
</evidence>
<keyword evidence="1" id="KW-0472">Membrane</keyword>
<gene>
    <name evidence="2" type="ORF">CON65_11970</name>
</gene>
<evidence type="ECO:0000256" key="1">
    <source>
        <dbReference type="SAM" id="Phobius"/>
    </source>
</evidence>
<dbReference type="EMBL" id="NVOR01000034">
    <property type="protein sequence ID" value="PED82475.1"/>
    <property type="molecule type" value="Genomic_DNA"/>
</dbReference>